<proteinExistence type="predicted"/>
<accession>A0ABQ9FW20</accession>
<protein>
    <submittedName>
        <fullName evidence="1">Uncharacterized protein</fullName>
    </submittedName>
</protein>
<gene>
    <name evidence="1" type="ORF">KUTeg_001938</name>
</gene>
<dbReference type="Proteomes" id="UP001217089">
    <property type="component" value="Unassembled WGS sequence"/>
</dbReference>
<evidence type="ECO:0000313" key="1">
    <source>
        <dbReference type="EMBL" id="KAJ8320351.1"/>
    </source>
</evidence>
<sequence length="165" mass="19146">MDIVQEALVNNSDPSAPSGSRPNMHNLQRITNRQHEKPDLHNHKILILRFRINNMPSTICYFDYLPDNFVRKDVRVGFKAPHYFSNRPSVRTPVIFQNLVHGLEPLKLLENHLCKLFSIHVFLKSGDDTKQVPAAFCMMSSRTKKDYKKILKKLLKLLPRIANSK</sequence>
<evidence type="ECO:0000313" key="2">
    <source>
        <dbReference type="Proteomes" id="UP001217089"/>
    </source>
</evidence>
<dbReference type="EMBL" id="JARBDR010000141">
    <property type="protein sequence ID" value="KAJ8320351.1"/>
    <property type="molecule type" value="Genomic_DNA"/>
</dbReference>
<comment type="caution">
    <text evidence="1">The sequence shown here is derived from an EMBL/GenBank/DDBJ whole genome shotgun (WGS) entry which is preliminary data.</text>
</comment>
<reference evidence="1 2" key="1">
    <citation type="submission" date="2022-12" db="EMBL/GenBank/DDBJ databases">
        <title>Chromosome-level genome of Tegillarca granosa.</title>
        <authorList>
            <person name="Kim J."/>
        </authorList>
    </citation>
    <scope>NUCLEOTIDE SEQUENCE [LARGE SCALE GENOMIC DNA]</scope>
    <source>
        <strain evidence="1">Teg-2019</strain>
        <tissue evidence="1">Adductor muscle</tissue>
    </source>
</reference>
<organism evidence="1 2">
    <name type="scientific">Tegillarca granosa</name>
    <name type="common">Malaysian cockle</name>
    <name type="synonym">Anadara granosa</name>
    <dbReference type="NCBI Taxonomy" id="220873"/>
    <lineage>
        <taxon>Eukaryota</taxon>
        <taxon>Metazoa</taxon>
        <taxon>Spiralia</taxon>
        <taxon>Lophotrochozoa</taxon>
        <taxon>Mollusca</taxon>
        <taxon>Bivalvia</taxon>
        <taxon>Autobranchia</taxon>
        <taxon>Pteriomorphia</taxon>
        <taxon>Arcoida</taxon>
        <taxon>Arcoidea</taxon>
        <taxon>Arcidae</taxon>
        <taxon>Tegillarca</taxon>
    </lineage>
</organism>
<keyword evidence="2" id="KW-1185">Reference proteome</keyword>
<name>A0ABQ9FW20_TEGGR</name>
<feature type="non-terminal residue" evidence="1">
    <location>
        <position position="165"/>
    </location>
</feature>